<evidence type="ECO:0000256" key="6">
    <source>
        <dbReference type="SAM" id="Phobius"/>
    </source>
</evidence>
<comment type="caution">
    <text evidence="7">The sequence shown here is derived from an EMBL/GenBank/DDBJ whole genome shotgun (WGS) entry which is preliminary data.</text>
</comment>
<dbReference type="CDD" id="cd06580">
    <property type="entry name" value="TM_PBP1_transp_TpRbsC_like"/>
    <property type="match status" value="1"/>
</dbReference>
<evidence type="ECO:0000313" key="8">
    <source>
        <dbReference type="Proteomes" id="UP000279994"/>
    </source>
</evidence>
<organism evidence="7 8">
    <name type="scientific">Nocardioides pocheonensis</name>
    <dbReference type="NCBI Taxonomy" id="661485"/>
    <lineage>
        <taxon>Bacteria</taxon>
        <taxon>Bacillati</taxon>
        <taxon>Actinomycetota</taxon>
        <taxon>Actinomycetes</taxon>
        <taxon>Propionibacteriales</taxon>
        <taxon>Nocardioidaceae</taxon>
        <taxon>Nocardioides</taxon>
    </lineage>
</organism>
<feature type="transmembrane region" description="Helical" evidence="6">
    <location>
        <begin position="297"/>
        <end position="316"/>
    </location>
</feature>
<sequence length="339" mass="35834">MAVTSIVVVVAGASVGDFWDVIFKVPSHRNLVNITNQSALIFLAALAAAIGFRMNLFNIGIEGQYTLAAYTAALVAGQAWFPGKVNILVALLVAMAVGAAWAGIAGVLKVTRGVSEVISTIMLNAIAGTVVGYLLSNHGQQYGQGRRTTPIPESSQLAGWTPWKESDGAIWTLVILAVLAGVTISFLINRTRFGFDLRATGTNEDAAVVSGVEVKKMVVISMLISGAIAGLIWMPALFGGADYYGPPFQRTLGFTGIAVALLGRNRPLGIFFGAVLFAWLSEQANPLALVADISPSIVQITQGVVVLAVVVAYEVVRRWTAAYEQRELKAALDREAVSA</sequence>
<evidence type="ECO:0000256" key="4">
    <source>
        <dbReference type="ARBA" id="ARBA00022989"/>
    </source>
</evidence>
<dbReference type="PANTHER" id="PTHR47089">
    <property type="entry name" value="ABC TRANSPORTER, PERMEASE PROTEIN"/>
    <property type="match status" value="1"/>
</dbReference>
<dbReference type="AlphaFoldDB" id="A0A3N0GQF8"/>
<dbReference type="GO" id="GO:0022857">
    <property type="term" value="F:transmembrane transporter activity"/>
    <property type="evidence" value="ECO:0007669"/>
    <property type="project" value="InterPro"/>
</dbReference>
<proteinExistence type="predicted"/>
<keyword evidence="5 6" id="KW-0472">Membrane</keyword>
<dbReference type="OrthoDB" id="45037at2"/>
<protein>
    <submittedName>
        <fullName evidence="7">ABC transporter permease</fullName>
    </submittedName>
</protein>
<feature type="transmembrane region" description="Helical" evidence="6">
    <location>
        <begin position="117"/>
        <end position="135"/>
    </location>
</feature>
<reference evidence="7 8" key="1">
    <citation type="submission" date="2018-11" db="EMBL/GenBank/DDBJ databases">
        <authorList>
            <person name="Li F."/>
        </authorList>
    </citation>
    <scope>NUCLEOTIDE SEQUENCE [LARGE SCALE GENOMIC DNA]</scope>
    <source>
        <strain evidence="7 8">Gsoil 818</strain>
    </source>
</reference>
<feature type="transmembrane region" description="Helical" evidence="6">
    <location>
        <begin position="218"/>
        <end position="238"/>
    </location>
</feature>
<feature type="transmembrane region" description="Helical" evidence="6">
    <location>
        <begin position="87"/>
        <end position="108"/>
    </location>
</feature>
<evidence type="ECO:0000256" key="5">
    <source>
        <dbReference type="ARBA" id="ARBA00023136"/>
    </source>
</evidence>
<dbReference type="Pfam" id="PF02653">
    <property type="entry name" value="BPD_transp_2"/>
    <property type="match status" value="1"/>
</dbReference>
<comment type="subcellular location">
    <subcellularLocation>
        <location evidence="1">Cell membrane</location>
        <topology evidence="1">Multi-pass membrane protein</topology>
    </subcellularLocation>
</comment>
<keyword evidence="4 6" id="KW-1133">Transmembrane helix</keyword>
<name>A0A3N0GQF8_9ACTN</name>
<gene>
    <name evidence="7" type="ORF">EFL26_10890</name>
</gene>
<evidence type="ECO:0000313" key="7">
    <source>
        <dbReference type="EMBL" id="RNM14340.1"/>
    </source>
</evidence>
<dbReference type="Proteomes" id="UP000279994">
    <property type="component" value="Unassembled WGS sequence"/>
</dbReference>
<dbReference type="PANTHER" id="PTHR47089:SF1">
    <property type="entry name" value="GUANOSINE ABC TRANSPORTER PERMEASE PROTEIN NUPP"/>
    <property type="match status" value="1"/>
</dbReference>
<dbReference type="GO" id="GO:0005886">
    <property type="term" value="C:plasma membrane"/>
    <property type="evidence" value="ECO:0007669"/>
    <property type="project" value="UniProtKB-SubCell"/>
</dbReference>
<evidence type="ECO:0000256" key="1">
    <source>
        <dbReference type="ARBA" id="ARBA00004651"/>
    </source>
</evidence>
<keyword evidence="8" id="KW-1185">Reference proteome</keyword>
<keyword evidence="2" id="KW-1003">Cell membrane</keyword>
<accession>A0A3N0GQF8</accession>
<feature type="transmembrane region" description="Helical" evidence="6">
    <location>
        <begin position="64"/>
        <end position="81"/>
    </location>
</feature>
<evidence type="ECO:0000256" key="3">
    <source>
        <dbReference type="ARBA" id="ARBA00022692"/>
    </source>
</evidence>
<dbReference type="EMBL" id="RJSF01000040">
    <property type="protein sequence ID" value="RNM14340.1"/>
    <property type="molecule type" value="Genomic_DNA"/>
</dbReference>
<feature type="transmembrane region" description="Helical" evidence="6">
    <location>
        <begin position="34"/>
        <end position="52"/>
    </location>
</feature>
<evidence type="ECO:0000256" key="2">
    <source>
        <dbReference type="ARBA" id="ARBA00022475"/>
    </source>
</evidence>
<keyword evidence="3 6" id="KW-0812">Transmembrane</keyword>
<feature type="transmembrane region" description="Helical" evidence="6">
    <location>
        <begin position="169"/>
        <end position="188"/>
    </location>
</feature>
<dbReference type="InterPro" id="IPR001851">
    <property type="entry name" value="ABC_transp_permease"/>
</dbReference>